<protein>
    <submittedName>
        <fullName evidence="2">Uncharacterized protein</fullName>
    </submittedName>
</protein>
<evidence type="ECO:0000313" key="2">
    <source>
        <dbReference type="EMBL" id="OCX73520.1"/>
    </source>
</evidence>
<dbReference type="OrthoDB" id="5312024at2"/>
<dbReference type="RefSeq" id="WP_024893694.1">
    <property type="nucleotide sequence ID" value="NZ_JABBDV010000134.1"/>
</dbReference>
<name>A0A1C2JMH0_ACITH</name>
<dbReference type="Proteomes" id="UP000095008">
    <property type="component" value="Unassembled WGS sequence"/>
</dbReference>
<dbReference type="Proteomes" id="UP000094893">
    <property type="component" value="Unassembled WGS sequence"/>
</dbReference>
<evidence type="ECO:0000256" key="1">
    <source>
        <dbReference type="SAM" id="SignalP"/>
    </source>
</evidence>
<keyword evidence="1" id="KW-0732">Signal</keyword>
<dbReference type="AlphaFoldDB" id="A0A1C2JMH0"/>
<accession>A0A1C2JMH0</accession>
<gene>
    <name evidence="3" type="ORF">A6M23_00020</name>
    <name evidence="2" type="ORF">A6P07_08220</name>
</gene>
<keyword evidence="5" id="KW-1185">Reference proteome</keyword>
<evidence type="ECO:0000313" key="3">
    <source>
        <dbReference type="EMBL" id="OCX76551.1"/>
    </source>
</evidence>
<organism evidence="2 4">
    <name type="scientific">Acidithiobacillus thiooxidans</name>
    <name type="common">Thiobacillus thiooxidans</name>
    <dbReference type="NCBI Taxonomy" id="930"/>
    <lineage>
        <taxon>Bacteria</taxon>
        <taxon>Pseudomonadati</taxon>
        <taxon>Pseudomonadota</taxon>
        <taxon>Acidithiobacillia</taxon>
        <taxon>Acidithiobacillales</taxon>
        <taxon>Acidithiobacillaceae</taxon>
        <taxon>Acidithiobacillus</taxon>
    </lineage>
</organism>
<sequence length="368" mass="39510">MLRLKRKVFILALGFPTAACAAGFTTGINNLYFNHWVPLYEAAQAKNNAVRKDLTQGLALDLNTASQKVLQAHVRQKTYADEQTPPGMPCGSDGCTGQQVFSSVIAGSRGVMGTANPISGAAAQAIRSNTALTTPESAFGGLVTYQAHCDRFASQAEIKAGVCPGAAVSSKPNADLSGSTLLDTPAINHDPAHPKRDTQARAALIHNLTNTMPTARLKKPDYQTVQGQTQAGLQMSMQARMNLAQTILAQAAAMQAPVQGLGPQMKKTLNKSLGNVPDIAKNASLNQAMAWQDKATYGNPKWYVKLQALHEASIEKQQLLMVAEKLQKDYIAFRERTNEEAALATLLAQQTQQAMRKVVENQGTNAVR</sequence>
<comment type="caution">
    <text evidence="2">The sequence shown here is derived from an EMBL/GenBank/DDBJ whole genome shotgun (WGS) entry which is preliminary data.</text>
</comment>
<dbReference type="EMBL" id="LWSA01000102">
    <property type="protein sequence ID" value="OCX73520.1"/>
    <property type="molecule type" value="Genomic_DNA"/>
</dbReference>
<feature type="signal peptide" evidence="1">
    <location>
        <begin position="1"/>
        <end position="21"/>
    </location>
</feature>
<evidence type="ECO:0000313" key="5">
    <source>
        <dbReference type="Proteomes" id="UP000095008"/>
    </source>
</evidence>
<dbReference type="EMBL" id="LWRY01000001">
    <property type="protein sequence ID" value="OCX76551.1"/>
    <property type="molecule type" value="Genomic_DNA"/>
</dbReference>
<feature type="chain" id="PRO_5009434575" evidence="1">
    <location>
        <begin position="22"/>
        <end position="368"/>
    </location>
</feature>
<reference evidence="2 4" key="1">
    <citation type="journal article" date="2016" name="Int. J. Mol. Sci.">
        <title>Comparative genomics of the extreme acidophile Acidithiobacillus thiooxidans reveals intraspecific divergence and niche adaptation.</title>
        <authorList>
            <person name="Zhang X."/>
            <person name="Feng X."/>
            <person name="Tao J."/>
            <person name="Ma L."/>
            <person name="Xiao Y."/>
            <person name="Liang Y."/>
            <person name="Liu X."/>
            <person name="Yin H."/>
        </authorList>
    </citation>
    <scope>NUCLEOTIDE SEQUENCE [LARGE SCALE GENOMIC DNA]</scope>
    <source>
        <strain evidence="2 4">A02</strain>
        <strain evidence="3">DXS-W</strain>
    </source>
</reference>
<proteinExistence type="predicted"/>
<dbReference type="STRING" id="930.GCA_002079865_02139"/>
<evidence type="ECO:0000313" key="4">
    <source>
        <dbReference type="Proteomes" id="UP000094893"/>
    </source>
</evidence>